<organism evidence="1 2">
    <name type="scientific">Phyllosticta paracitricarpa</name>
    <dbReference type="NCBI Taxonomy" id="2016321"/>
    <lineage>
        <taxon>Eukaryota</taxon>
        <taxon>Fungi</taxon>
        <taxon>Dikarya</taxon>
        <taxon>Ascomycota</taxon>
        <taxon>Pezizomycotina</taxon>
        <taxon>Dothideomycetes</taxon>
        <taxon>Dothideomycetes incertae sedis</taxon>
        <taxon>Botryosphaeriales</taxon>
        <taxon>Phyllostictaceae</taxon>
        <taxon>Phyllosticta</taxon>
    </lineage>
</organism>
<evidence type="ECO:0000313" key="1">
    <source>
        <dbReference type="EMBL" id="KAK7606650.1"/>
    </source>
</evidence>
<evidence type="ECO:0000313" key="2">
    <source>
        <dbReference type="Proteomes" id="UP001367316"/>
    </source>
</evidence>
<name>A0ABR1MUN9_9PEZI</name>
<sequence>MPLMGRIKNMSLNRLERLVRGLIGRRRLTTMRCLLSTSQPALRKSEMHSPAPCVCVCVCVATVVHPAHRSDLSQGFDRCAGNSRCFVSRRREERRFPRRLRRHQYRPGGGQVAEGRETFDNCGWAVSEDSPSDCCEVIALVTRLVQQDRPWSHQSCRVR</sequence>
<protein>
    <submittedName>
        <fullName evidence="1">Uncharacterized protein</fullName>
    </submittedName>
</protein>
<dbReference type="Proteomes" id="UP001367316">
    <property type="component" value="Unassembled WGS sequence"/>
</dbReference>
<gene>
    <name evidence="1" type="ORF">JOL62DRAFT_586600</name>
</gene>
<proteinExistence type="predicted"/>
<keyword evidence="2" id="KW-1185">Reference proteome</keyword>
<dbReference type="EMBL" id="JBBPBF010000044">
    <property type="protein sequence ID" value="KAK7606650.1"/>
    <property type="molecule type" value="Genomic_DNA"/>
</dbReference>
<reference evidence="1 2" key="1">
    <citation type="submission" date="2024-04" db="EMBL/GenBank/DDBJ databases">
        <title>Phyllosticta paracitricarpa is synonymous to the EU quarantine fungus P. citricarpa based on phylogenomic analyses.</title>
        <authorList>
            <consortium name="Lawrence Berkeley National Laboratory"/>
            <person name="Van ingen-buijs V.A."/>
            <person name="Van westerhoven A.C."/>
            <person name="Haridas S."/>
            <person name="Skiadas P."/>
            <person name="Martin F."/>
            <person name="Groenewald J.Z."/>
            <person name="Crous P.W."/>
            <person name="Seidl M.F."/>
        </authorList>
    </citation>
    <scope>NUCLEOTIDE SEQUENCE [LARGE SCALE GENOMIC DNA]</scope>
    <source>
        <strain evidence="1 2">CBS 141358</strain>
    </source>
</reference>
<accession>A0ABR1MUN9</accession>
<comment type="caution">
    <text evidence="1">The sequence shown here is derived from an EMBL/GenBank/DDBJ whole genome shotgun (WGS) entry which is preliminary data.</text>
</comment>